<dbReference type="GO" id="GO:0005737">
    <property type="term" value="C:cytoplasm"/>
    <property type="evidence" value="ECO:0007669"/>
    <property type="project" value="TreeGrafter"/>
</dbReference>
<dbReference type="GO" id="GO:0070212">
    <property type="term" value="P:protein poly-ADP-ribosylation"/>
    <property type="evidence" value="ECO:0007669"/>
    <property type="project" value="TreeGrafter"/>
</dbReference>
<gene>
    <name evidence="11" type="ORF">HJG63_014918</name>
</gene>
<dbReference type="GO" id="GO:1990404">
    <property type="term" value="F:NAD+-protein mono-ADP-ribosyltransferase activity"/>
    <property type="evidence" value="ECO:0007669"/>
    <property type="project" value="TreeGrafter"/>
</dbReference>
<feature type="compositionally biased region" description="Acidic residues" evidence="9">
    <location>
        <begin position="213"/>
        <end position="240"/>
    </location>
</feature>
<keyword evidence="6" id="KW-0539">Nucleus</keyword>
<comment type="similarity">
    <text evidence="7">Belongs to the ARTD/PARP family.</text>
</comment>
<feature type="region of interest" description="Disordered" evidence="9">
    <location>
        <begin position="1"/>
        <end position="50"/>
    </location>
</feature>
<dbReference type="InterPro" id="IPR052056">
    <property type="entry name" value="Mono-ARTD/PARP"/>
</dbReference>
<feature type="region of interest" description="Disordered" evidence="9">
    <location>
        <begin position="210"/>
        <end position="251"/>
    </location>
</feature>
<evidence type="ECO:0000256" key="7">
    <source>
        <dbReference type="ARBA" id="ARBA00024347"/>
    </source>
</evidence>
<accession>A0A7J8C3I8</accession>
<feature type="region of interest" description="Disordered" evidence="9">
    <location>
        <begin position="405"/>
        <end position="438"/>
    </location>
</feature>
<reference evidence="11 12" key="1">
    <citation type="journal article" date="2020" name="Nature">
        <title>Six reference-quality genomes reveal evolution of bat adaptations.</title>
        <authorList>
            <person name="Jebb D."/>
            <person name="Huang Z."/>
            <person name="Pippel M."/>
            <person name="Hughes G.M."/>
            <person name="Lavrichenko K."/>
            <person name="Devanna P."/>
            <person name="Winkler S."/>
            <person name="Jermiin L.S."/>
            <person name="Skirmuntt E.C."/>
            <person name="Katzourakis A."/>
            <person name="Burkitt-Gray L."/>
            <person name="Ray D.A."/>
            <person name="Sullivan K.A.M."/>
            <person name="Roscito J.G."/>
            <person name="Kirilenko B.M."/>
            <person name="Davalos L.M."/>
            <person name="Corthals A.P."/>
            <person name="Power M.L."/>
            <person name="Jones G."/>
            <person name="Ransome R.D."/>
            <person name="Dechmann D.K.N."/>
            <person name="Locatelli A.G."/>
            <person name="Puechmaille S.J."/>
            <person name="Fedrigo O."/>
            <person name="Jarvis E.D."/>
            <person name="Hiller M."/>
            <person name="Vernes S.C."/>
            <person name="Myers E.W."/>
            <person name="Teeling E.C."/>
        </authorList>
    </citation>
    <scope>NUCLEOTIDE SEQUENCE [LARGE SCALE GENOMIC DNA]</scope>
    <source>
        <strain evidence="11">MRouAeg1</strain>
        <tissue evidence="11">Muscle</tissue>
    </source>
</reference>
<proteinExistence type="inferred from homology"/>
<feature type="domain" description="PARP catalytic" evidence="10">
    <location>
        <begin position="440"/>
        <end position="661"/>
    </location>
</feature>
<keyword evidence="5 8" id="KW-0520">NAD</keyword>
<evidence type="ECO:0000256" key="9">
    <source>
        <dbReference type="SAM" id="MobiDB-lite"/>
    </source>
</evidence>
<keyword evidence="3 8" id="KW-0808">Transferase</keyword>
<keyword evidence="2 8" id="KW-0328">Glycosyltransferase</keyword>
<dbReference type="Gene3D" id="3.90.228.10">
    <property type="match status" value="1"/>
</dbReference>
<dbReference type="PANTHER" id="PTHR14453">
    <property type="entry name" value="PARP/ZINC FINGER CCCH TYPE DOMAIN CONTAINING PROTEIN"/>
    <property type="match status" value="1"/>
</dbReference>
<evidence type="ECO:0000256" key="3">
    <source>
        <dbReference type="ARBA" id="ARBA00022679"/>
    </source>
</evidence>
<comment type="caution">
    <text evidence="11">The sequence shown here is derived from an EMBL/GenBank/DDBJ whole genome shotgun (WGS) entry which is preliminary data.</text>
</comment>
<keyword evidence="12" id="KW-1185">Reference proteome</keyword>
<evidence type="ECO:0000256" key="5">
    <source>
        <dbReference type="ARBA" id="ARBA00023027"/>
    </source>
</evidence>
<evidence type="ECO:0000256" key="1">
    <source>
        <dbReference type="ARBA" id="ARBA00004123"/>
    </source>
</evidence>
<evidence type="ECO:0000313" key="11">
    <source>
        <dbReference type="EMBL" id="KAF6405435.1"/>
    </source>
</evidence>
<dbReference type="GO" id="GO:0016779">
    <property type="term" value="F:nucleotidyltransferase activity"/>
    <property type="evidence" value="ECO:0007669"/>
    <property type="project" value="UniProtKB-KW"/>
</dbReference>
<feature type="region of interest" description="Disordered" evidence="9">
    <location>
        <begin position="641"/>
        <end position="661"/>
    </location>
</feature>
<evidence type="ECO:0000256" key="6">
    <source>
        <dbReference type="ARBA" id="ARBA00023242"/>
    </source>
</evidence>
<dbReference type="InterPro" id="IPR012317">
    <property type="entry name" value="Poly(ADP-ribose)pol_cat_dom"/>
</dbReference>
<evidence type="ECO:0000256" key="2">
    <source>
        <dbReference type="ARBA" id="ARBA00022676"/>
    </source>
</evidence>
<evidence type="ECO:0000256" key="8">
    <source>
        <dbReference type="RuleBase" id="RU362114"/>
    </source>
</evidence>
<evidence type="ECO:0000259" key="10">
    <source>
        <dbReference type="PROSITE" id="PS51059"/>
    </source>
</evidence>
<name>A0A7J8C3I8_ROUAE</name>
<sequence length="661" mass="71162">MGSPGREAPESLGPVGSPEREAPESLGPVGSPEREAPESLGPVGSPGREAPVETVLSMEPGALRFIQLYHEDLLAGLADVALFPLEGSDVTGFRLCGALGPCQAAEEFLQSLLGSISCHMLSLKLPGSASFLLGPEGQRLLRGLEAQFRCVFGTERLARDALNTDPGEADPTEALQALPGQSHALWPPESTGGDQEKLSLEEVRELLTSLEGLDGEDQLPEGLGEEEPEEQPEEEPDPMAEEGPPAPGAGVPAWLEEAELQLALHRSLEPQGREAEREEAAALRRALALSLLEPVQAQAEEGLLAGGPAQLLVHVAFEQDLEELDQALGAALEGHLREETVGLRGHTLPAELRARLERRHGVSVALHGDGAVLRGFGAQPARAARHLAALLAGPRDQGLAFVSEASRPTRKSAPGTGSPWGEPALRDQCPMHGPDPAPRVPVPQQQLEGPAGRLECLAESDREFQTVVQAFYDTLDAVHSRIHVVRVERVLHPLLQQQYELHRERLEQRCDRRPAEHVLYHGTSAQAVADICTYGFNRSFCGRNGTLYGQGVYFAKRASLSVQDRYSPPNADGHKAVFVARVLTGDYGQGRRGLRAPPLRAPGHVLLRYDSAVDCLRQPSIFVIFHDTQALPTHLITCQHMPRAPPSSRNPSGLLGYSPAT</sequence>
<organism evidence="11 12">
    <name type="scientific">Rousettus aegyptiacus</name>
    <name type="common">Egyptian fruit bat</name>
    <name type="synonym">Pteropus aegyptiacus</name>
    <dbReference type="NCBI Taxonomy" id="9407"/>
    <lineage>
        <taxon>Eukaryota</taxon>
        <taxon>Metazoa</taxon>
        <taxon>Chordata</taxon>
        <taxon>Craniata</taxon>
        <taxon>Vertebrata</taxon>
        <taxon>Euteleostomi</taxon>
        <taxon>Mammalia</taxon>
        <taxon>Eutheria</taxon>
        <taxon>Laurasiatheria</taxon>
        <taxon>Chiroptera</taxon>
        <taxon>Yinpterochiroptera</taxon>
        <taxon>Pteropodoidea</taxon>
        <taxon>Pteropodidae</taxon>
        <taxon>Rousettinae</taxon>
        <taxon>Rousettus</taxon>
    </lineage>
</organism>
<dbReference type="Pfam" id="PF00644">
    <property type="entry name" value="PARP"/>
    <property type="match status" value="1"/>
</dbReference>
<dbReference type="PROSITE" id="PS51059">
    <property type="entry name" value="PARP_CATALYTIC"/>
    <property type="match status" value="1"/>
</dbReference>
<protein>
    <recommendedName>
        <fullName evidence="8">Poly [ADP-ribose] polymerase</fullName>
        <shortName evidence="8">PARP</shortName>
        <ecNumber evidence="8">2.4.2.-</ecNumber>
    </recommendedName>
</protein>
<dbReference type="EC" id="2.4.2.-" evidence="8"/>
<dbReference type="GO" id="GO:0003950">
    <property type="term" value="F:NAD+ poly-ADP-ribosyltransferase activity"/>
    <property type="evidence" value="ECO:0007669"/>
    <property type="project" value="UniProtKB-UniRule"/>
</dbReference>
<dbReference type="GO" id="GO:0010629">
    <property type="term" value="P:negative regulation of gene expression"/>
    <property type="evidence" value="ECO:0007669"/>
    <property type="project" value="TreeGrafter"/>
</dbReference>
<dbReference type="EMBL" id="JACASE010000015">
    <property type="protein sequence ID" value="KAF6405435.1"/>
    <property type="molecule type" value="Genomic_DNA"/>
</dbReference>
<evidence type="ECO:0000313" key="12">
    <source>
        <dbReference type="Proteomes" id="UP000593571"/>
    </source>
</evidence>
<dbReference type="FunFam" id="3.90.228.10:FF:000008">
    <property type="entry name" value="Poly [ADP-ribose] polymerase"/>
    <property type="match status" value="1"/>
</dbReference>
<dbReference type="GO" id="GO:0005634">
    <property type="term" value="C:nucleus"/>
    <property type="evidence" value="ECO:0007669"/>
    <property type="project" value="UniProtKB-SubCell"/>
</dbReference>
<evidence type="ECO:0000256" key="4">
    <source>
        <dbReference type="ARBA" id="ARBA00022695"/>
    </source>
</evidence>
<dbReference type="AlphaFoldDB" id="A0A7J8C3I8"/>
<keyword evidence="4" id="KW-0548">Nucleotidyltransferase</keyword>
<dbReference type="PANTHER" id="PTHR14453:SF94">
    <property type="entry name" value="PROTEIN MONO-ADP-RIBOSYLTRANSFERASE PARP10"/>
    <property type="match status" value="1"/>
</dbReference>
<dbReference type="CDD" id="cd01439">
    <property type="entry name" value="TCCD_inducible_PARP_like"/>
    <property type="match status" value="1"/>
</dbReference>
<dbReference type="GO" id="GO:0003714">
    <property type="term" value="F:transcription corepressor activity"/>
    <property type="evidence" value="ECO:0007669"/>
    <property type="project" value="TreeGrafter"/>
</dbReference>
<dbReference type="Proteomes" id="UP000593571">
    <property type="component" value="Unassembled WGS sequence"/>
</dbReference>
<comment type="subcellular location">
    <subcellularLocation>
        <location evidence="1">Nucleus</location>
    </subcellularLocation>
</comment>
<dbReference type="SUPFAM" id="SSF56399">
    <property type="entry name" value="ADP-ribosylation"/>
    <property type="match status" value="1"/>
</dbReference>